<evidence type="ECO:0000256" key="2">
    <source>
        <dbReference type="ARBA" id="ARBA00004776"/>
    </source>
</evidence>
<evidence type="ECO:0000256" key="6">
    <source>
        <dbReference type="ARBA" id="ARBA00022801"/>
    </source>
</evidence>
<keyword evidence="5" id="KW-0732">Signal</keyword>
<dbReference type="Gene3D" id="3.30.1380.10">
    <property type="match status" value="1"/>
</dbReference>
<comment type="pathway">
    <text evidence="2">Cell wall biogenesis; cell wall polysaccharide biosynthesis.</text>
</comment>
<dbReference type="Pfam" id="PF05951">
    <property type="entry name" value="Peptidase_M15_2"/>
    <property type="match status" value="1"/>
</dbReference>
<sequence>MSSTVAAPLAADASVPRSMRLASKKATPVLEDGRSPPDLPLFGTLVQVHTNERVALDATAPSQDRFSKLLADRVTGSSILLDARLLELLRTLIARYPGARIELVSGFRSPKLNEMLRKKGHHVASHSQHSLGHACDFRIVPAGTERPLAPAFVERQIRDTGWDGGVGIYPTQKDWFVHADVGPNRRWVSK</sequence>
<evidence type="ECO:0000256" key="11">
    <source>
        <dbReference type="ARBA" id="ARBA00093666"/>
    </source>
</evidence>
<keyword evidence="8" id="KW-0482">Metalloprotease</keyword>
<dbReference type="Proteomes" id="UP001379533">
    <property type="component" value="Chromosome"/>
</dbReference>
<evidence type="ECO:0000256" key="10">
    <source>
        <dbReference type="ARBA" id="ARBA00093448"/>
    </source>
</evidence>
<evidence type="ECO:0000256" key="7">
    <source>
        <dbReference type="ARBA" id="ARBA00022833"/>
    </source>
</evidence>
<gene>
    <name evidence="12" type="ORF">LZC95_12225</name>
</gene>
<evidence type="ECO:0000256" key="1">
    <source>
        <dbReference type="ARBA" id="ARBA00001947"/>
    </source>
</evidence>
<evidence type="ECO:0000256" key="9">
    <source>
        <dbReference type="ARBA" id="ARBA00023316"/>
    </source>
</evidence>
<keyword evidence="6" id="KW-0378">Hydrolase</keyword>
<keyword evidence="3" id="KW-0645">Protease</keyword>
<proteinExistence type="inferred from homology"/>
<evidence type="ECO:0000256" key="8">
    <source>
        <dbReference type="ARBA" id="ARBA00023049"/>
    </source>
</evidence>
<evidence type="ECO:0000256" key="3">
    <source>
        <dbReference type="ARBA" id="ARBA00022670"/>
    </source>
</evidence>
<keyword evidence="9" id="KW-0961">Cell wall biogenesis/degradation</keyword>
<dbReference type="PANTHER" id="PTHR37425:SF1">
    <property type="entry name" value="OUTER MEMBRANE PROTEIN"/>
    <property type="match status" value="1"/>
</dbReference>
<keyword evidence="13" id="KW-1185">Reference proteome</keyword>
<organism evidence="12 13">
    <name type="scientific">Pendulispora brunnea</name>
    <dbReference type="NCBI Taxonomy" id="2905690"/>
    <lineage>
        <taxon>Bacteria</taxon>
        <taxon>Pseudomonadati</taxon>
        <taxon>Myxococcota</taxon>
        <taxon>Myxococcia</taxon>
        <taxon>Myxococcales</taxon>
        <taxon>Sorangiineae</taxon>
        <taxon>Pendulisporaceae</taxon>
        <taxon>Pendulispora</taxon>
    </lineage>
</organism>
<dbReference type="PANTHER" id="PTHR37425">
    <property type="match status" value="1"/>
</dbReference>
<dbReference type="InterPro" id="IPR010275">
    <property type="entry name" value="MepK"/>
</dbReference>
<accession>A0ABZ2KJU9</accession>
<comment type="similarity">
    <text evidence="10">Belongs to the peptidase M15 family.</text>
</comment>
<keyword evidence="4" id="KW-0479">Metal-binding</keyword>
<evidence type="ECO:0000313" key="13">
    <source>
        <dbReference type="Proteomes" id="UP001379533"/>
    </source>
</evidence>
<reference evidence="12 13" key="1">
    <citation type="submission" date="2021-12" db="EMBL/GenBank/DDBJ databases">
        <title>Discovery of the Pendulisporaceae a myxobacterial family with distinct sporulation behavior and unique specialized metabolism.</title>
        <authorList>
            <person name="Garcia R."/>
            <person name="Popoff A."/>
            <person name="Bader C.D."/>
            <person name="Loehr J."/>
            <person name="Walesch S."/>
            <person name="Walt C."/>
            <person name="Boldt J."/>
            <person name="Bunk B."/>
            <person name="Haeckl F.J.F.P.J."/>
            <person name="Gunesch A.P."/>
            <person name="Birkelbach J."/>
            <person name="Nuebel U."/>
            <person name="Pietschmann T."/>
            <person name="Bach T."/>
            <person name="Mueller R."/>
        </authorList>
    </citation>
    <scope>NUCLEOTIDE SEQUENCE [LARGE SCALE GENOMIC DNA]</scope>
    <source>
        <strain evidence="12 13">MSr12523</strain>
    </source>
</reference>
<evidence type="ECO:0000256" key="5">
    <source>
        <dbReference type="ARBA" id="ARBA00022729"/>
    </source>
</evidence>
<comment type="cofactor">
    <cofactor evidence="1">
        <name>Zn(2+)</name>
        <dbReference type="ChEBI" id="CHEBI:29105"/>
    </cofactor>
</comment>
<dbReference type="EMBL" id="CP089982">
    <property type="protein sequence ID" value="WXA97598.1"/>
    <property type="molecule type" value="Genomic_DNA"/>
</dbReference>
<evidence type="ECO:0000256" key="4">
    <source>
        <dbReference type="ARBA" id="ARBA00022723"/>
    </source>
</evidence>
<dbReference type="RefSeq" id="WP_394848220.1">
    <property type="nucleotide sequence ID" value="NZ_CP089982.1"/>
</dbReference>
<protein>
    <recommendedName>
        <fullName evidence="11">Murein endopeptidase K</fullName>
    </recommendedName>
</protein>
<dbReference type="SUPFAM" id="SSF55166">
    <property type="entry name" value="Hedgehog/DD-peptidase"/>
    <property type="match status" value="1"/>
</dbReference>
<name>A0ABZ2KJU9_9BACT</name>
<evidence type="ECO:0000313" key="12">
    <source>
        <dbReference type="EMBL" id="WXA97598.1"/>
    </source>
</evidence>
<dbReference type="InterPro" id="IPR009045">
    <property type="entry name" value="Zn_M74/Hedgehog-like"/>
</dbReference>
<keyword evidence="7" id="KW-0862">Zinc</keyword>